<name>A0ABW0Q8H4_9HYPH</name>
<protein>
    <submittedName>
        <fullName evidence="1">Uncharacterized protein</fullName>
    </submittedName>
</protein>
<reference evidence="2" key="1">
    <citation type="journal article" date="2019" name="Int. J. Syst. Evol. Microbiol.">
        <title>The Global Catalogue of Microorganisms (GCM) 10K type strain sequencing project: providing services to taxonomists for standard genome sequencing and annotation.</title>
        <authorList>
            <consortium name="The Broad Institute Genomics Platform"/>
            <consortium name="The Broad Institute Genome Sequencing Center for Infectious Disease"/>
            <person name="Wu L."/>
            <person name="Ma J."/>
        </authorList>
    </citation>
    <scope>NUCLEOTIDE SEQUENCE [LARGE SCALE GENOMIC DNA]</scope>
    <source>
        <strain evidence="2">KACC 12633</strain>
    </source>
</reference>
<dbReference type="RefSeq" id="WP_266346256.1">
    <property type="nucleotide sequence ID" value="NZ_JAPKNH010000015.1"/>
</dbReference>
<evidence type="ECO:0000313" key="1">
    <source>
        <dbReference type="EMBL" id="MFC5518964.1"/>
    </source>
</evidence>
<organism evidence="1 2">
    <name type="scientific">Kaistia terrae</name>
    <dbReference type="NCBI Taxonomy" id="537017"/>
    <lineage>
        <taxon>Bacteria</taxon>
        <taxon>Pseudomonadati</taxon>
        <taxon>Pseudomonadota</taxon>
        <taxon>Alphaproteobacteria</taxon>
        <taxon>Hyphomicrobiales</taxon>
        <taxon>Kaistiaceae</taxon>
        <taxon>Kaistia</taxon>
    </lineage>
</organism>
<keyword evidence="2" id="KW-1185">Reference proteome</keyword>
<proteinExistence type="predicted"/>
<sequence length="131" mass="14163">MSTQSDRLNLIQHNTASLRNTLLAIEPSAAYTDGDKSDGAAKAARDIVLLGHDFDRALSGYIAGVEANFGKLTPPFHAEIKRCFAGLMSDVVARAFSDLSTRLGEEVEYRAPYAAEYLNNQTQGVRTGRAA</sequence>
<comment type="caution">
    <text evidence="1">The sequence shown here is derived from an EMBL/GenBank/DDBJ whole genome shotgun (WGS) entry which is preliminary data.</text>
</comment>
<accession>A0ABW0Q8H4</accession>
<dbReference type="Proteomes" id="UP001596150">
    <property type="component" value="Unassembled WGS sequence"/>
</dbReference>
<evidence type="ECO:0000313" key="2">
    <source>
        <dbReference type="Proteomes" id="UP001596150"/>
    </source>
</evidence>
<gene>
    <name evidence="1" type="ORF">ACFPP9_24590</name>
</gene>
<dbReference type="EMBL" id="JBHSML010000031">
    <property type="protein sequence ID" value="MFC5518964.1"/>
    <property type="molecule type" value="Genomic_DNA"/>
</dbReference>